<evidence type="ECO:0000313" key="4">
    <source>
        <dbReference type="EMBL" id="OAV87341.1"/>
    </source>
</evidence>
<reference evidence="5" key="4">
    <citation type="submission" date="2025-05" db="UniProtKB">
        <authorList>
            <consortium name="EnsemblFungi"/>
        </authorList>
    </citation>
    <scope>IDENTIFICATION</scope>
    <source>
        <strain evidence="5">isolate 1-1 / race 1 (BBBD)</strain>
    </source>
</reference>
<dbReference type="InterPro" id="IPR013970">
    <property type="entry name" value="Rfa2"/>
</dbReference>
<organism evidence="4">
    <name type="scientific">Puccinia triticina (isolate 1-1 / race 1 (BBBD))</name>
    <name type="common">Brown leaf rust fungus</name>
    <dbReference type="NCBI Taxonomy" id="630390"/>
    <lineage>
        <taxon>Eukaryota</taxon>
        <taxon>Fungi</taxon>
        <taxon>Dikarya</taxon>
        <taxon>Basidiomycota</taxon>
        <taxon>Pucciniomycotina</taxon>
        <taxon>Pucciniomycetes</taxon>
        <taxon>Pucciniales</taxon>
        <taxon>Pucciniaceae</taxon>
        <taxon>Puccinia</taxon>
    </lineage>
</organism>
<dbReference type="PANTHER" id="PTHR15114:SF1">
    <property type="entry name" value="REPLICATION PROTEIN A 14 KDA SUBUNIT"/>
    <property type="match status" value="1"/>
</dbReference>
<reference evidence="4" key="1">
    <citation type="submission" date="2009-11" db="EMBL/GenBank/DDBJ databases">
        <authorList>
            <consortium name="The Broad Institute Genome Sequencing Platform"/>
            <person name="Ward D."/>
            <person name="Feldgarden M."/>
            <person name="Earl A."/>
            <person name="Young S.K."/>
            <person name="Zeng Q."/>
            <person name="Koehrsen M."/>
            <person name="Alvarado L."/>
            <person name="Berlin A."/>
            <person name="Bochicchio J."/>
            <person name="Borenstein D."/>
            <person name="Chapman S.B."/>
            <person name="Chen Z."/>
            <person name="Engels R."/>
            <person name="Freedman E."/>
            <person name="Gellesch M."/>
            <person name="Goldberg J."/>
            <person name="Griggs A."/>
            <person name="Gujja S."/>
            <person name="Heilman E."/>
            <person name="Heiman D."/>
            <person name="Hepburn T."/>
            <person name="Howarth C."/>
            <person name="Jen D."/>
            <person name="Larson L."/>
            <person name="Lewis B."/>
            <person name="Mehta T."/>
            <person name="Park D."/>
            <person name="Pearson M."/>
            <person name="Roberts A."/>
            <person name="Saif S."/>
            <person name="Shea T."/>
            <person name="Shenoy N."/>
            <person name="Sisk P."/>
            <person name="Stolte C."/>
            <person name="Sykes S."/>
            <person name="Thomson T."/>
            <person name="Walk T."/>
            <person name="White J."/>
            <person name="Yandava C."/>
            <person name="Izard J."/>
            <person name="Baranova O.V."/>
            <person name="Blanton J.M."/>
            <person name="Tanner A.C."/>
            <person name="Dewhirst F.E."/>
            <person name="Haas B."/>
            <person name="Nusbaum C."/>
            <person name="Birren B."/>
        </authorList>
    </citation>
    <scope>NUCLEOTIDE SEQUENCE [LARGE SCALE GENOMIC DNA]</scope>
    <source>
        <strain evidence="4">1-1 BBBD Race 1</strain>
    </source>
</reference>
<accession>A0A180G3W5</accession>
<dbReference type="Gene3D" id="2.40.50.140">
    <property type="entry name" value="Nucleic acid-binding proteins"/>
    <property type="match status" value="1"/>
</dbReference>
<evidence type="ECO:0000313" key="5">
    <source>
        <dbReference type="EnsemblFungi" id="PTTG_29468-t43_1-p1"/>
    </source>
</evidence>
<dbReference type="STRING" id="630390.A0A180G3W5"/>
<dbReference type="Pfam" id="PF08661">
    <property type="entry name" value="Rep_fac-A_3"/>
    <property type="match status" value="1"/>
</dbReference>
<sequence>MYQVRSSEVQALASHSFFASPLIGGTRHPWPSLIFSSRLIGGHVTLHHLVSIRLLYILGDHLVESLLASAQFLDADLQLARQLCNQCENLNLDCGQANALLRIIHNILDITKINGTASAPLPLIFLAFLKSCFGQVVSIAGKVISLSPEFIIELLDGGQVTVGNTSACATEITDEYIKPIAKVETESRVKALDCSNFGDKYDLKLAQAAVDIVHNPNLHLPGKVIVEVYRKFEVDLVPG</sequence>
<dbReference type="GO" id="GO:0003684">
    <property type="term" value="F:damaged DNA binding"/>
    <property type="evidence" value="ECO:0007669"/>
    <property type="project" value="TreeGrafter"/>
</dbReference>
<comment type="similarity">
    <text evidence="2">Belongs to the replication factor A protein 3 family.</text>
</comment>
<dbReference type="GO" id="GO:0006284">
    <property type="term" value="P:base-excision repair"/>
    <property type="evidence" value="ECO:0007669"/>
    <property type="project" value="TreeGrafter"/>
</dbReference>
<dbReference type="OrthoDB" id="188186at2759"/>
<reference evidence="4" key="2">
    <citation type="submission" date="2016-05" db="EMBL/GenBank/DDBJ databases">
        <title>Comparative analysis highlights variable genome content of wheat rusts and divergence of the mating loci.</title>
        <authorList>
            <person name="Cuomo C.A."/>
            <person name="Bakkeren G."/>
            <person name="Szabo L."/>
            <person name="Khalil H."/>
            <person name="Joly D."/>
            <person name="Goldberg J."/>
            <person name="Young S."/>
            <person name="Zeng Q."/>
            <person name="Fellers J."/>
        </authorList>
    </citation>
    <scope>NUCLEOTIDE SEQUENCE [LARGE SCALE GENOMIC DNA]</scope>
    <source>
        <strain evidence="4">1-1 BBBD Race 1</strain>
    </source>
</reference>
<dbReference type="PANTHER" id="PTHR15114">
    <property type="entry name" value="REPLICATION PROTEIN A3"/>
    <property type="match status" value="1"/>
</dbReference>
<dbReference type="GO" id="GO:0035861">
    <property type="term" value="C:site of double-strand break"/>
    <property type="evidence" value="ECO:0007669"/>
    <property type="project" value="TreeGrafter"/>
</dbReference>
<feature type="non-terminal residue" evidence="4">
    <location>
        <position position="239"/>
    </location>
</feature>
<evidence type="ECO:0000256" key="3">
    <source>
        <dbReference type="ARBA" id="ARBA00023242"/>
    </source>
</evidence>
<evidence type="ECO:0000256" key="2">
    <source>
        <dbReference type="ARBA" id="ARBA00009761"/>
    </source>
</evidence>
<dbReference type="InterPro" id="IPR012340">
    <property type="entry name" value="NA-bd_OB-fold"/>
</dbReference>
<evidence type="ECO:0000313" key="6">
    <source>
        <dbReference type="Proteomes" id="UP000005240"/>
    </source>
</evidence>
<keyword evidence="6" id="KW-1185">Reference proteome</keyword>
<protein>
    <submittedName>
        <fullName evidence="4 5">Uncharacterized protein</fullName>
    </submittedName>
</protein>
<dbReference type="EMBL" id="ADAS02000453">
    <property type="protein sequence ID" value="OAV87341.1"/>
    <property type="molecule type" value="Genomic_DNA"/>
</dbReference>
<dbReference type="SUPFAM" id="SSF50249">
    <property type="entry name" value="Nucleic acid-binding proteins"/>
    <property type="match status" value="1"/>
</dbReference>
<dbReference type="GO" id="GO:0003697">
    <property type="term" value="F:single-stranded DNA binding"/>
    <property type="evidence" value="ECO:0007669"/>
    <property type="project" value="TreeGrafter"/>
</dbReference>
<evidence type="ECO:0000256" key="1">
    <source>
        <dbReference type="ARBA" id="ARBA00004123"/>
    </source>
</evidence>
<dbReference type="VEuPathDB" id="FungiDB:PTTG_29468"/>
<dbReference type="GO" id="GO:0006298">
    <property type="term" value="P:mismatch repair"/>
    <property type="evidence" value="ECO:0007669"/>
    <property type="project" value="TreeGrafter"/>
</dbReference>
<dbReference type="GO" id="GO:0005662">
    <property type="term" value="C:DNA replication factor A complex"/>
    <property type="evidence" value="ECO:0007669"/>
    <property type="project" value="TreeGrafter"/>
</dbReference>
<dbReference type="GO" id="GO:0000724">
    <property type="term" value="P:double-strand break repair via homologous recombination"/>
    <property type="evidence" value="ECO:0007669"/>
    <property type="project" value="TreeGrafter"/>
</dbReference>
<keyword evidence="3" id="KW-0539">Nucleus</keyword>
<name>A0A180G3W5_PUCT1</name>
<proteinExistence type="inferred from homology"/>
<reference evidence="5 6" key="3">
    <citation type="journal article" date="2017" name="G3 (Bethesda)">
        <title>Comparative analysis highlights variable genome content of wheat rusts and divergence of the mating loci.</title>
        <authorList>
            <person name="Cuomo C.A."/>
            <person name="Bakkeren G."/>
            <person name="Khalil H.B."/>
            <person name="Panwar V."/>
            <person name="Joly D."/>
            <person name="Linning R."/>
            <person name="Sakthikumar S."/>
            <person name="Song X."/>
            <person name="Adiconis X."/>
            <person name="Fan L."/>
            <person name="Goldberg J.M."/>
            <person name="Levin J.Z."/>
            <person name="Young S."/>
            <person name="Zeng Q."/>
            <person name="Anikster Y."/>
            <person name="Bruce M."/>
            <person name="Wang M."/>
            <person name="Yin C."/>
            <person name="McCallum B."/>
            <person name="Szabo L.J."/>
            <person name="Hulbert S."/>
            <person name="Chen X."/>
            <person name="Fellers J.P."/>
        </authorList>
    </citation>
    <scope>NUCLEOTIDE SEQUENCE</scope>
    <source>
        <strain evidence="5">isolate 1-1 / race 1 (BBBD)</strain>
        <strain evidence="6">Isolate 1-1 / race 1 (BBBD)</strain>
    </source>
</reference>
<dbReference type="GO" id="GO:0006289">
    <property type="term" value="P:nucleotide-excision repair"/>
    <property type="evidence" value="ECO:0007669"/>
    <property type="project" value="TreeGrafter"/>
</dbReference>
<dbReference type="GO" id="GO:0006260">
    <property type="term" value="P:DNA replication"/>
    <property type="evidence" value="ECO:0007669"/>
    <property type="project" value="InterPro"/>
</dbReference>
<dbReference type="EnsemblFungi" id="PTTG_29468-t43_1">
    <property type="protein sequence ID" value="PTTG_29468-t43_1-p1"/>
    <property type="gene ID" value="PTTG_29468"/>
</dbReference>
<dbReference type="Proteomes" id="UP000005240">
    <property type="component" value="Unassembled WGS sequence"/>
</dbReference>
<comment type="subcellular location">
    <subcellularLocation>
        <location evidence="1">Nucleus</location>
    </subcellularLocation>
</comment>
<gene>
    <name evidence="4" type="ORF">PTTG_29468</name>
</gene>
<dbReference type="AlphaFoldDB" id="A0A180G3W5"/>